<evidence type="ECO:0000256" key="3">
    <source>
        <dbReference type="ARBA" id="ARBA00022839"/>
    </source>
</evidence>
<organism evidence="6">
    <name type="scientific">Thrips palmi</name>
    <name type="common">Melon thrips</name>
    <dbReference type="NCBI Taxonomy" id="161013"/>
    <lineage>
        <taxon>Eukaryota</taxon>
        <taxon>Metazoa</taxon>
        <taxon>Ecdysozoa</taxon>
        <taxon>Arthropoda</taxon>
        <taxon>Hexapoda</taxon>
        <taxon>Insecta</taxon>
        <taxon>Pterygota</taxon>
        <taxon>Neoptera</taxon>
        <taxon>Paraneoptera</taxon>
        <taxon>Thysanoptera</taxon>
        <taxon>Terebrantia</taxon>
        <taxon>Thripoidea</taxon>
        <taxon>Thripidae</taxon>
        <taxon>Thrips</taxon>
    </lineage>
</organism>
<sequence>MPYYRRWSGWRNFVPYERFYWRRRKTQPAPVQPAPAPRPVPVPQCAPVAQEKPPEKVFASNTKCSSCNVPLCFLEKENQGGSDMHVQCHGCSSVNLVGTGNVHRRRLGTLNLININTADAAGFAGPPQHAGKSPLNKGATDSHPVYVCNPDDEDPFFKIVFYDLETSGLARNCDILSLSARSGNTSFKTFINPVQKIEPAATKIHHLTNINGQLYRLGQHVASVPLKDALGQFLKFLLGLGGPCLLVAHNGTDFDSVRLVFAIKCCHLVDEFGKVVNGFADTLPLFWRKLNRSINCSQVQLAAEFLKITDGSAKDVEALQKLCAHFEFDEGHFMDPRNYITYTNRSISISINKVDDCSTVTSLNKTNARIISTSINKVNDQKTSSSINKVNDSNSSTSIIKVNHSNTSTSINRGNVPIVKIVFYDLETSGLGKTCDILQLAARCGDSSFQTFVNPIKKIAAAATKINHMTNVDGQLHRRGQLLPSVPIKEALDKFYEYLSGLGGQCLLVAHNGIEFDSLRLAYWIKRHRLVDKFSNVVNGFADTLPLFRAKLRRFDRCSQTHLAAEFLQISDEDAHDAVNDVEVLQKLSSCFNFDQGHFMGPNSYMTYAALFK</sequence>
<dbReference type="SMART" id="SM00479">
    <property type="entry name" value="EXOIII"/>
    <property type="match status" value="2"/>
</dbReference>
<dbReference type="Pfam" id="PF00929">
    <property type="entry name" value="RNase_T"/>
    <property type="match status" value="1"/>
</dbReference>
<dbReference type="GO" id="GO:0008408">
    <property type="term" value="F:3'-5' exonuclease activity"/>
    <property type="evidence" value="ECO:0007669"/>
    <property type="project" value="TreeGrafter"/>
</dbReference>
<dbReference type="CDD" id="cd06127">
    <property type="entry name" value="DEDDh"/>
    <property type="match status" value="1"/>
</dbReference>
<dbReference type="InterPro" id="IPR013520">
    <property type="entry name" value="Ribonucl_H"/>
</dbReference>
<proteinExistence type="predicted"/>
<dbReference type="InParanoid" id="A0A6P9AIB6"/>
<feature type="domain" description="Exonuclease" evidence="4">
    <location>
        <begin position="420"/>
        <end position="598"/>
    </location>
</feature>
<reference evidence="6" key="1">
    <citation type="submission" date="2025-08" db="UniProtKB">
        <authorList>
            <consortium name="RefSeq"/>
        </authorList>
    </citation>
    <scope>IDENTIFICATION</scope>
    <source>
        <tissue evidence="6">Total insect</tissue>
    </source>
</reference>
<dbReference type="InterPro" id="IPR036397">
    <property type="entry name" value="RNaseH_sf"/>
</dbReference>
<evidence type="ECO:0000256" key="1">
    <source>
        <dbReference type="ARBA" id="ARBA00022722"/>
    </source>
</evidence>
<evidence type="ECO:0000259" key="4">
    <source>
        <dbReference type="SMART" id="SM00479"/>
    </source>
</evidence>
<dbReference type="Pfam" id="PF22123">
    <property type="entry name" value="Exu_RNase_H_like"/>
    <property type="match status" value="1"/>
</dbReference>
<evidence type="ECO:0000313" key="6">
    <source>
        <dbReference type="RefSeq" id="XP_034257134.1"/>
    </source>
</evidence>
<dbReference type="InterPro" id="IPR054362">
    <property type="entry name" value="Exu_RNase_H-like"/>
</dbReference>
<keyword evidence="1" id="KW-0540">Nuclease</keyword>
<dbReference type="OrthoDB" id="7692185at2759"/>
<feature type="domain" description="Exonuclease" evidence="4">
    <location>
        <begin position="158"/>
        <end position="328"/>
    </location>
</feature>
<dbReference type="GeneID" id="117654537"/>
<dbReference type="GO" id="GO:0003676">
    <property type="term" value="F:nucleic acid binding"/>
    <property type="evidence" value="ECO:0007669"/>
    <property type="project" value="InterPro"/>
</dbReference>
<evidence type="ECO:0000256" key="2">
    <source>
        <dbReference type="ARBA" id="ARBA00022801"/>
    </source>
</evidence>
<protein>
    <submittedName>
        <fullName evidence="6">Uncharacterized protein LOC117654537</fullName>
    </submittedName>
</protein>
<dbReference type="KEGG" id="tpal:117654537"/>
<keyword evidence="5" id="KW-1185">Reference proteome</keyword>
<name>A0A6P9AIB6_THRPL</name>
<dbReference type="Gene3D" id="3.30.420.10">
    <property type="entry name" value="Ribonuclease H-like superfamily/Ribonuclease H"/>
    <property type="match status" value="2"/>
</dbReference>
<accession>A0A6P9AIB6</accession>
<dbReference type="AlphaFoldDB" id="A0A6P9AIB6"/>
<dbReference type="PANTHER" id="PTHR30231:SF4">
    <property type="entry name" value="PROTEIN NEN2"/>
    <property type="match status" value="1"/>
</dbReference>
<keyword evidence="3" id="KW-0269">Exonuclease</keyword>
<dbReference type="RefSeq" id="XP_034257134.1">
    <property type="nucleotide sequence ID" value="XM_034401243.1"/>
</dbReference>
<dbReference type="InterPro" id="IPR012337">
    <property type="entry name" value="RNaseH-like_sf"/>
</dbReference>
<keyword evidence="2" id="KW-0378">Hydrolase</keyword>
<dbReference type="Proteomes" id="UP000515158">
    <property type="component" value="Unplaced"/>
</dbReference>
<gene>
    <name evidence="6" type="primary">LOC117654537</name>
</gene>
<dbReference type="SUPFAM" id="SSF53098">
    <property type="entry name" value="Ribonuclease H-like"/>
    <property type="match status" value="2"/>
</dbReference>
<evidence type="ECO:0000313" key="5">
    <source>
        <dbReference type="Proteomes" id="UP000515158"/>
    </source>
</evidence>
<dbReference type="PANTHER" id="PTHR30231">
    <property type="entry name" value="DNA POLYMERASE III SUBUNIT EPSILON"/>
    <property type="match status" value="1"/>
</dbReference>